<dbReference type="AlphaFoldDB" id="A0A6C0UF98"/>
<evidence type="ECO:0000256" key="6">
    <source>
        <dbReference type="ARBA" id="ARBA00023136"/>
    </source>
</evidence>
<feature type="transmembrane region" description="Helical" evidence="7">
    <location>
        <begin position="85"/>
        <end position="104"/>
    </location>
</feature>
<keyword evidence="4 7" id="KW-0812">Transmembrane</keyword>
<dbReference type="Gene3D" id="1.10.3730.20">
    <property type="match status" value="1"/>
</dbReference>
<dbReference type="FunFam" id="1.10.3730.20:FF:000001">
    <property type="entry name" value="Quaternary ammonium compound resistance transporter SugE"/>
    <property type="match status" value="1"/>
</dbReference>
<evidence type="ECO:0000256" key="4">
    <source>
        <dbReference type="ARBA" id="ARBA00022692"/>
    </source>
</evidence>
<evidence type="ECO:0000256" key="3">
    <source>
        <dbReference type="ARBA" id="ARBA00022475"/>
    </source>
</evidence>
<keyword evidence="6 7" id="KW-0472">Membrane</keyword>
<dbReference type="GeneID" id="44079112"/>
<dbReference type="SUPFAM" id="SSF103481">
    <property type="entry name" value="Multidrug resistance efflux transporter EmrE"/>
    <property type="match status" value="1"/>
</dbReference>
<dbReference type="PANTHER" id="PTHR30561">
    <property type="entry name" value="SMR FAMILY PROTON-DEPENDENT DRUG EFFLUX TRANSPORTER SUGE"/>
    <property type="match status" value="1"/>
</dbReference>
<comment type="subcellular location">
    <subcellularLocation>
        <location evidence="1">Cell membrane</location>
        <topology evidence="1">Multi-pass membrane protein</topology>
    </subcellularLocation>
</comment>
<dbReference type="RefSeq" id="WP_163486014.1">
    <property type="nucleotide sequence ID" value="NZ_CP048739.1"/>
</dbReference>
<organism evidence="8 9">
    <name type="scientific">Halogeometricum borinquense</name>
    <dbReference type="NCBI Taxonomy" id="60847"/>
    <lineage>
        <taxon>Archaea</taxon>
        <taxon>Methanobacteriati</taxon>
        <taxon>Methanobacteriota</taxon>
        <taxon>Stenosarchaea group</taxon>
        <taxon>Halobacteria</taxon>
        <taxon>Halobacteriales</taxon>
        <taxon>Haloferacaceae</taxon>
        <taxon>Halogeometricum</taxon>
    </lineage>
</organism>
<dbReference type="InterPro" id="IPR045324">
    <property type="entry name" value="Small_multidrug_res"/>
</dbReference>
<evidence type="ECO:0000256" key="5">
    <source>
        <dbReference type="ARBA" id="ARBA00022989"/>
    </source>
</evidence>
<proteinExistence type="predicted"/>
<sequence>MNPYLLLVSAIIAEVIGTTALRLSEGFSKPLPSLGVLLGYGIAFYLVSLTMEELPIGVVYGTWAALGIVGIAGIGIVFFDESIDLAGVLGILFIVVGVYCINVVSDVSVH</sequence>
<dbReference type="GO" id="GO:0022857">
    <property type="term" value="F:transmembrane transporter activity"/>
    <property type="evidence" value="ECO:0007669"/>
    <property type="project" value="InterPro"/>
</dbReference>
<evidence type="ECO:0000313" key="9">
    <source>
        <dbReference type="Proteomes" id="UP000465846"/>
    </source>
</evidence>
<keyword evidence="5 7" id="KW-1133">Transmembrane helix</keyword>
<dbReference type="Proteomes" id="UP000465846">
    <property type="component" value="Chromosome"/>
</dbReference>
<protein>
    <submittedName>
        <fullName evidence="8">Multidrug efflux SMR transporter</fullName>
    </submittedName>
</protein>
<feature type="transmembrane region" description="Helical" evidence="7">
    <location>
        <begin position="33"/>
        <end position="51"/>
    </location>
</feature>
<keyword evidence="2" id="KW-0813">Transport</keyword>
<evidence type="ECO:0000256" key="2">
    <source>
        <dbReference type="ARBA" id="ARBA00022448"/>
    </source>
</evidence>
<dbReference type="PANTHER" id="PTHR30561:SF1">
    <property type="entry name" value="MULTIDRUG TRANSPORTER EMRE"/>
    <property type="match status" value="1"/>
</dbReference>
<dbReference type="GO" id="GO:0005886">
    <property type="term" value="C:plasma membrane"/>
    <property type="evidence" value="ECO:0007669"/>
    <property type="project" value="UniProtKB-SubCell"/>
</dbReference>
<dbReference type="Pfam" id="PF00893">
    <property type="entry name" value="Multi_Drug_Res"/>
    <property type="match status" value="1"/>
</dbReference>
<evidence type="ECO:0000313" key="8">
    <source>
        <dbReference type="EMBL" id="QIB74045.1"/>
    </source>
</evidence>
<dbReference type="InterPro" id="IPR037185">
    <property type="entry name" value="EmrE-like"/>
</dbReference>
<reference evidence="8 9" key="1">
    <citation type="submission" date="2020-02" db="EMBL/GenBank/DDBJ databases">
        <title>Whole genome sequence of Halogeometricum borinquense strain wsp4.</title>
        <authorList>
            <person name="Verma D.K."/>
            <person name="Gopal K."/>
            <person name="Prasad E.S."/>
        </authorList>
    </citation>
    <scope>NUCLEOTIDE SEQUENCE [LARGE SCALE GENOMIC DNA]</scope>
    <source>
        <strain evidence="9">wsp4</strain>
    </source>
</reference>
<evidence type="ECO:0000256" key="1">
    <source>
        <dbReference type="ARBA" id="ARBA00004651"/>
    </source>
</evidence>
<dbReference type="InterPro" id="IPR000390">
    <property type="entry name" value="Small_drug/metabolite_transptr"/>
</dbReference>
<keyword evidence="3" id="KW-1003">Cell membrane</keyword>
<evidence type="ECO:0000256" key="7">
    <source>
        <dbReference type="SAM" id="Phobius"/>
    </source>
</evidence>
<name>A0A6C0UF98_9EURY</name>
<feature type="transmembrane region" description="Helical" evidence="7">
    <location>
        <begin position="58"/>
        <end position="79"/>
    </location>
</feature>
<gene>
    <name evidence="8" type="ORF">G3I44_06885</name>
</gene>
<dbReference type="EMBL" id="CP048739">
    <property type="protein sequence ID" value="QIB74045.1"/>
    <property type="molecule type" value="Genomic_DNA"/>
</dbReference>
<accession>A0A6C0UF98</accession>